<evidence type="ECO:0000313" key="3">
    <source>
        <dbReference type="Proteomes" id="UP000026962"/>
    </source>
</evidence>
<evidence type="ECO:0000256" key="1">
    <source>
        <dbReference type="SAM" id="MobiDB-lite"/>
    </source>
</evidence>
<keyword evidence="3" id="KW-1185">Reference proteome</keyword>
<reference evidence="2" key="1">
    <citation type="submission" date="2015-04" db="UniProtKB">
        <authorList>
            <consortium name="EnsemblPlants"/>
        </authorList>
    </citation>
    <scope>IDENTIFICATION</scope>
</reference>
<sequence length="112" mass="12582">MGKRERESMQWRLDIMKEIATSLKASTPDFRTASSSPSQAPPPPTPTTCLTKCPNSVNPHVMVSSSRLDEETAPMIFLELGDGKDKFHDPLYRDQGFSRGHAHHVFDEMLQP</sequence>
<dbReference type="EnsemblPlants" id="OPUNC11G16860.1">
    <property type="protein sequence ID" value="OPUNC11G16860.1"/>
    <property type="gene ID" value="OPUNC11G16860"/>
</dbReference>
<name>A0A0E0MHC8_ORYPU</name>
<dbReference type="AlphaFoldDB" id="A0A0E0MHC8"/>
<dbReference type="Proteomes" id="UP000026962">
    <property type="component" value="Chromosome 11"/>
</dbReference>
<evidence type="ECO:0000313" key="2">
    <source>
        <dbReference type="EnsemblPlants" id="OPUNC11G16840.1"/>
    </source>
</evidence>
<proteinExistence type="predicted"/>
<reference evidence="2" key="2">
    <citation type="submission" date="2018-05" db="EMBL/GenBank/DDBJ databases">
        <title>OpunRS2 (Oryza punctata Reference Sequence Version 2).</title>
        <authorList>
            <person name="Zhang J."/>
            <person name="Kudrna D."/>
            <person name="Lee S."/>
            <person name="Talag J."/>
            <person name="Welchert J."/>
            <person name="Wing R.A."/>
        </authorList>
    </citation>
    <scope>NUCLEOTIDE SEQUENCE [LARGE SCALE GENOMIC DNA]</scope>
</reference>
<dbReference type="Gramene" id="OPUNC11G16860.1">
    <property type="protein sequence ID" value="OPUNC11G16860.1"/>
    <property type="gene ID" value="OPUNC11G16860"/>
</dbReference>
<feature type="region of interest" description="Disordered" evidence="1">
    <location>
        <begin position="24"/>
        <end position="52"/>
    </location>
</feature>
<protein>
    <submittedName>
        <fullName evidence="2">Uncharacterized protein</fullName>
    </submittedName>
</protein>
<organism evidence="2">
    <name type="scientific">Oryza punctata</name>
    <name type="common">Red rice</name>
    <dbReference type="NCBI Taxonomy" id="4537"/>
    <lineage>
        <taxon>Eukaryota</taxon>
        <taxon>Viridiplantae</taxon>
        <taxon>Streptophyta</taxon>
        <taxon>Embryophyta</taxon>
        <taxon>Tracheophyta</taxon>
        <taxon>Spermatophyta</taxon>
        <taxon>Magnoliopsida</taxon>
        <taxon>Liliopsida</taxon>
        <taxon>Poales</taxon>
        <taxon>Poaceae</taxon>
        <taxon>BOP clade</taxon>
        <taxon>Oryzoideae</taxon>
        <taxon>Oryzeae</taxon>
        <taxon>Oryzinae</taxon>
        <taxon>Oryza</taxon>
    </lineage>
</organism>
<dbReference type="EnsemblPlants" id="OPUNC11G16840.1">
    <property type="protein sequence ID" value="OPUNC11G16840.1"/>
    <property type="gene ID" value="OPUNC11G16840"/>
</dbReference>
<dbReference type="Gramene" id="OPUNC11G16840.1">
    <property type="protein sequence ID" value="OPUNC11G16840.1"/>
    <property type="gene ID" value="OPUNC11G16840"/>
</dbReference>
<dbReference type="HOGENOM" id="CLU_2389880_0_0_1"/>
<accession>A0A0E0MHC8</accession>